<evidence type="ECO:0000256" key="1">
    <source>
        <dbReference type="SAM" id="MobiDB-lite"/>
    </source>
</evidence>
<proteinExistence type="predicted"/>
<keyword evidence="2" id="KW-0812">Transmembrane</keyword>
<evidence type="ECO:0000313" key="3">
    <source>
        <dbReference type="EMBL" id="MFC6153969.1"/>
    </source>
</evidence>
<dbReference type="RefSeq" id="WP_164878663.1">
    <property type="nucleotide sequence ID" value="NZ_CP034929.1"/>
</dbReference>
<keyword evidence="2" id="KW-1133">Transmembrane helix</keyword>
<reference evidence="4" key="1">
    <citation type="journal article" date="2019" name="Int. J. Syst. Evol. Microbiol.">
        <title>The Global Catalogue of Microorganisms (GCM) 10K type strain sequencing project: providing services to taxonomists for standard genome sequencing and annotation.</title>
        <authorList>
            <consortium name="The Broad Institute Genomics Platform"/>
            <consortium name="The Broad Institute Genome Sequencing Center for Infectious Disease"/>
            <person name="Wu L."/>
            <person name="Ma J."/>
        </authorList>
    </citation>
    <scope>NUCLEOTIDE SEQUENCE [LARGE SCALE GENOMIC DNA]</scope>
    <source>
        <strain evidence="4">DFY28</strain>
    </source>
</reference>
<protein>
    <submittedName>
        <fullName evidence="3">DUF3180 domain-containing protein</fullName>
    </submittedName>
</protein>
<dbReference type="Pfam" id="PF11377">
    <property type="entry name" value="DUF3180"/>
    <property type="match status" value="1"/>
</dbReference>
<organism evidence="3 4">
    <name type="scientific">Nocardioides yefusunii</name>
    <dbReference type="NCBI Taxonomy" id="2500546"/>
    <lineage>
        <taxon>Bacteria</taxon>
        <taxon>Bacillati</taxon>
        <taxon>Actinomycetota</taxon>
        <taxon>Actinomycetes</taxon>
        <taxon>Propionibacteriales</taxon>
        <taxon>Nocardioidaceae</taxon>
        <taxon>Nocardioides</taxon>
    </lineage>
</organism>
<feature type="transmembrane region" description="Helical" evidence="2">
    <location>
        <begin position="144"/>
        <end position="164"/>
    </location>
</feature>
<feature type="transmembrane region" description="Helical" evidence="2">
    <location>
        <begin position="35"/>
        <end position="54"/>
    </location>
</feature>
<dbReference type="InterPro" id="IPR021517">
    <property type="entry name" value="DUF3180"/>
</dbReference>
<keyword evidence="2" id="KW-0472">Membrane</keyword>
<sequence length="177" mass="18293">MRDSHLPPHGDPDHASGQTPGEESDDYSPGRLSPIGWATLVAAVVLGGVLGWGWRVLADSLGDARPVGWLPVLGLWFIGAVLVGVARVTRRAVRGRATLDPERMVNRLVLGRACAVAGALLAGGHVGFGLTWLSGSPDLRLERVGVALLAALGALSVTAGGKLLEIACRIPRGHGAP</sequence>
<dbReference type="Proteomes" id="UP001596098">
    <property type="component" value="Unassembled WGS sequence"/>
</dbReference>
<name>A0ABW1QZN3_9ACTN</name>
<feature type="region of interest" description="Disordered" evidence="1">
    <location>
        <begin position="1"/>
        <end position="28"/>
    </location>
</feature>
<comment type="caution">
    <text evidence="3">The sequence shown here is derived from an EMBL/GenBank/DDBJ whole genome shotgun (WGS) entry which is preliminary data.</text>
</comment>
<keyword evidence="4" id="KW-1185">Reference proteome</keyword>
<feature type="transmembrane region" description="Helical" evidence="2">
    <location>
        <begin position="66"/>
        <end position="88"/>
    </location>
</feature>
<feature type="compositionally biased region" description="Basic and acidic residues" evidence="1">
    <location>
        <begin position="1"/>
        <end position="14"/>
    </location>
</feature>
<accession>A0ABW1QZN3</accession>
<dbReference type="EMBL" id="JBHSQI010000005">
    <property type="protein sequence ID" value="MFC6153969.1"/>
    <property type="molecule type" value="Genomic_DNA"/>
</dbReference>
<evidence type="ECO:0000256" key="2">
    <source>
        <dbReference type="SAM" id="Phobius"/>
    </source>
</evidence>
<evidence type="ECO:0000313" key="4">
    <source>
        <dbReference type="Proteomes" id="UP001596098"/>
    </source>
</evidence>
<feature type="transmembrane region" description="Helical" evidence="2">
    <location>
        <begin position="109"/>
        <end position="132"/>
    </location>
</feature>
<gene>
    <name evidence="3" type="ORF">ACFPWU_09900</name>
</gene>